<keyword evidence="1" id="KW-1133">Transmembrane helix</keyword>
<feature type="transmembrane region" description="Helical" evidence="1">
    <location>
        <begin position="20"/>
        <end position="42"/>
    </location>
</feature>
<accession>A0A6A4W789</accession>
<evidence type="ECO:0000313" key="2">
    <source>
        <dbReference type="EMBL" id="KAF0303236.1"/>
    </source>
</evidence>
<comment type="caution">
    <text evidence="2">The sequence shown here is derived from an EMBL/GenBank/DDBJ whole genome shotgun (WGS) entry which is preliminary data.</text>
</comment>
<keyword evidence="3" id="KW-1185">Reference proteome</keyword>
<evidence type="ECO:0000313" key="3">
    <source>
        <dbReference type="Proteomes" id="UP000440578"/>
    </source>
</evidence>
<dbReference type="EMBL" id="VIIS01000966">
    <property type="protein sequence ID" value="KAF0303236.1"/>
    <property type="molecule type" value="Genomic_DNA"/>
</dbReference>
<proteinExistence type="predicted"/>
<evidence type="ECO:0000256" key="1">
    <source>
        <dbReference type="SAM" id="Phobius"/>
    </source>
</evidence>
<keyword evidence="1" id="KW-0812">Transmembrane</keyword>
<gene>
    <name evidence="2" type="ORF">FJT64_024815</name>
</gene>
<organism evidence="2 3">
    <name type="scientific">Amphibalanus amphitrite</name>
    <name type="common">Striped barnacle</name>
    <name type="synonym">Balanus amphitrite</name>
    <dbReference type="NCBI Taxonomy" id="1232801"/>
    <lineage>
        <taxon>Eukaryota</taxon>
        <taxon>Metazoa</taxon>
        <taxon>Ecdysozoa</taxon>
        <taxon>Arthropoda</taxon>
        <taxon>Crustacea</taxon>
        <taxon>Multicrustacea</taxon>
        <taxon>Cirripedia</taxon>
        <taxon>Thoracica</taxon>
        <taxon>Thoracicalcarea</taxon>
        <taxon>Balanomorpha</taxon>
        <taxon>Balanoidea</taxon>
        <taxon>Balanidae</taxon>
        <taxon>Amphibalaninae</taxon>
        <taxon>Amphibalanus</taxon>
    </lineage>
</organism>
<dbReference type="Proteomes" id="UP000440578">
    <property type="component" value="Unassembled WGS sequence"/>
</dbReference>
<name>A0A6A4W789_AMPAM</name>
<dbReference type="AlphaFoldDB" id="A0A6A4W789"/>
<protein>
    <submittedName>
        <fullName evidence="2">Uncharacterized protein</fullName>
    </submittedName>
</protein>
<reference evidence="2 3" key="1">
    <citation type="submission" date="2019-07" db="EMBL/GenBank/DDBJ databases">
        <title>Draft genome assembly of a fouling barnacle, Amphibalanus amphitrite (Darwin, 1854): The first reference genome for Thecostraca.</title>
        <authorList>
            <person name="Kim W."/>
        </authorList>
    </citation>
    <scope>NUCLEOTIDE SEQUENCE [LARGE SCALE GENOMIC DNA]</scope>
    <source>
        <strain evidence="2">SNU_AA5</strain>
        <tissue evidence="2">Soma without cirri and trophi</tissue>
    </source>
</reference>
<keyword evidence="1" id="KW-0472">Membrane</keyword>
<sequence length="265" mass="29156">MISIIIYRMFFSDGRHKGLYVLTMTAYYTMCFLLVSGPLAMLSEEEEGPPLLPVAEVPLSEVTAAELRRRNVTDRWALRGRLVERYCREAGAARAHSRPGPNIRGLLISSHLKLASCADGDTGDHFWLRTFTRLARADPSHRCGERPNDLTRCREDARRLQALKDGSSGSPLDSAGWTHVVTVSHPHSRLVAAYLRKPFPAGTSTFSEAVHALTSGDAGLPEGLGPLTVTCDLCGVTGRRLVIQAETEDEELQELVRNCRGEEGT</sequence>